<keyword evidence="1" id="KW-0040">ANK repeat</keyword>
<dbReference type="Pfam" id="PF12796">
    <property type="entry name" value="Ank_2"/>
    <property type="match status" value="1"/>
</dbReference>
<protein>
    <recommendedName>
        <fullName evidence="3">Dilute domain-containing protein</fullName>
    </recommendedName>
</protein>
<feature type="region of interest" description="Disordered" evidence="2">
    <location>
        <begin position="1012"/>
        <end position="1076"/>
    </location>
</feature>
<dbReference type="PANTHER" id="PTHR16027">
    <property type="entry name" value="DILUTE DOMAIN-CONTAINING PROTEIN YPR089W"/>
    <property type="match status" value="1"/>
</dbReference>
<feature type="domain" description="Dilute" evidence="3">
    <location>
        <begin position="416"/>
        <end position="831"/>
    </location>
</feature>
<feature type="compositionally biased region" description="Low complexity" evidence="2">
    <location>
        <begin position="144"/>
        <end position="157"/>
    </location>
</feature>
<dbReference type="PROSITE" id="PS50088">
    <property type="entry name" value="ANK_REPEAT"/>
    <property type="match status" value="2"/>
</dbReference>
<dbReference type="PROSITE" id="PS50297">
    <property type="entry name" value="ANK_REP_REGION"/>
    <property type="match status" value="2"/>
</dbReference>
<dbReference type="GO" id="GO:0051020">
    <property type="term" value="F:GTPase binding"/>
    <property type="evidence" value="ECO:0007669"/>
    <property type="project" value="TreeGrafter"/>
</dbReference>
<dbReference type="AlphaFoldDB" id="A0A9W8H140"/>
<feature type="repeat" description="ANK" evidence="1">
    <location>
        <begin position="101"/>
        <end position="133"/>
    </location>
</feature>
<organism evidence="4 5">
    <name type="scientific">Coemansia pectinata</name>
    <dbReference type="NCBI Taxonomy" id="1052879"/>
    <lineage>
        <taxon>Eukaryota</taxon>
        <taxon>Fungi</taxon>
        <taxon>Fungi incertae sedis</taxon>
        <taxon>Zoopagomycota</taxon>
        <taxon>Kickxellomycotina</taxon>
        <taxon>Kickxellomycetes</taxon>
        <taxon>Kickxellales</taxon>
        <taxon>Kickxellaceae</taxon>
        <taxon>Coemansia</taxon>
    </lineage>
</organism>
<dbReference type="InterPro" id="IPR002110">
    <property type="entry name" value="Ankyrin_rpt"/>
</dbReference>
<sequence length="1205" mass="129637">MEHSGLTDDFITEVDIVESTELTDDKKRELLSQRFARTASSGDVIALERLWETCQGSKWVDINYRDDQGSTPLICASCFQHSHIAELLLSYGASVNLQDKSGWTALMWATTNQNEELVRVLLEHGASSTAKTARGHTAMNIAASSSNMSSGGSSDSDGSLHRASESLSTNDVLSNSGDILNRTCAESDCGSTKTDTDGFIVGSPRSTLTADHSAIGTPSRRTFARDPLSAGQNVLSMLQASRSKPESRAESSDSLGGVTGQPPGTLPAAKRSGDTAATAELSSTMADRGRGSSPAADVAGALAGRLRQLAVDEHGEDGAATLERDNDDSGEDKQTQQQPFDWDTLQLDQMYVISTDTVPQFLHAVIKDIQPAQWLQPSTAAEHKFVPASMVFLAARFAHHLGTPDFLESFLTDTIASIIHEVQTHKTDPVALGFWMSNIQTLVYFLKRDTTLVQATSEAQGRLSECMQDAYALLIRAVERELEPLVDPSLLAFESMPELFTDVAFEAEKPQLSSQQRLSSFFFGSSGATSATDSALPRKSSDGRPLRRTQTVLQKGRSRRGSLLAAVKPAPASGPASASGEVPTWITCIERLRTPPQALQPQPQARSSNLGSTVRQRPTSGDTFVSVRNSHDMSRPPSAAGSASTGTLFSGPSPRTVTYILECLLDLLDMCEIHPLVTWGIVRQIFCYLGSEAFNRVLTTREFCSRSRAMQIRMNLTQLNDWVRVHGRRLSAPQQPQTKATPHAEEGSVQTAVSVEALLYRPYFDPVVELLELLQCLSHLPDLAEYFETTAKMPALNVLQQETAVANYRYEVNEQRVAQDVVEYLESVAKEVRDGQRADREKQSLEKVSRRSTASVFSERRTMDGRPSLFSFDMSASQRASTGGGLVRFSADPMGTAASADAAGFFAASDRAVSIVSRDSAGQQLQPSRLSSEGSGVAVPASGSAHSPSPHGPRTLSRSASTRSSGRRGLLLPIARPSSLKPSARSLFAPNGAAPAAPGVASRLSESLEPISETSSVVSRQRSHTTADSVDGASDEAGSIVLANGSSSRNSSDVFSQPALTPVTMPNTAPIGNTSWAGRYDQASARDEDAEYLSASLRGPKGKNCRPESMTELLDSTELLPFAVPTSREWLAWWQAHDAAGVPGSARSHSRDWSNETVTYAIPAPSSLLKSAEGGNLPRLAKRMLRPELAPVVPSEFLNALSEIA</sequence>
<accession>A0A9W8H140</accession>
<feature type="compositionally biased region" description="Low complexity" evidence="2">
    <location>
        <begin position="565"/>
        <end position="579"/>
    </location>
</feature>
<keyword evidence="5" id="KW-1185">Reference proteome</keyword>
<feature type="compositionally biased region" description="Polar residues" evidence="2">
    <location>
        <begin position="1012"/>
        <end position="1028"/>
    </location>
</feature>
<comment type="caution">
    <text evidence="4">The sequence shown here is derived from an EMBL/GenBank/DDBJ whole genome shotgun (WGS) entry which is preliminary data.</text>
</comment>
<feature type="compositionally biased region" description="Low complexity" evidence="2">
    <location>
        <begin position="596"/>
        <end position="605"/>
    </location>
</feature>
<evidence type="ECO:0000256" key="2">
    <source>
        <dbReference type="SAM" id="MobiDB-lite"/>
    </source>
</evidence>
<feature type="region of interest" description="Disordered" evidence="2">
    <location>
        <begin position="918"/>
        <end position="969"/>
    </location>
</feature>
<feature type="region of interest" description="Disordered" evidence="2">
    <location>
        <begin position="596"/>
        <end position="648"/>
    </location>
</feature>
<dbReference type="Gene3D" id="1.25.40.20">
    <property type="entry name" value="Ankyrin repeat-containing domain"/>
    <property type="match status" value="1"/>
</dbReference>
<proteinExistence type="predicted"/>
<feature type="region of interest" description="Disordered" evidence="2">
    <location>
        <begin position="527"/>
        <end position="580"/>
    </location>
</feature>
<name>A0A9W8H140_9FUNG</name>
<dbReference type="InterPro" id="IPR036770">
    <property type="entry name" value="Ankyrin_rpt-contain_sf"/>
</dbReference>
<feature type="repeat" description="ANK" evidence="1">
    <location>
        <begin position="68"/>
        <end position="100"/>
    </location>
</feature>
<feature type="compositionally biased region" description="Polar residues" evidence="2">
    <location>
        <begin position="1044"/>
        <end position="1076"/>
    </location>
</feature>
<dbReference type="InterPro" id="IPR052072">
    <property type="entry name" value="Vascular_dev_regulator"/>
</dbReference>
<dbReference type="Proteomes" id="UP001140011">
    <property type="component" value="Unassembled WGS sequence"/>
</dbReference>
<reference evidence="4" key="1">
    <citation type="submission" date="2022-07" db="EMBL/GenBank/DDBJ databases">
        <title>Phylogenomic reconstructions and comparative analyses of Kickxellomycotina fungi.</title>
        <authorList>
            <person name="Reynolds N.K."/>
            <person name="Stajich J.E."/>
            <person name="Barry K."/>
            <person name="Grigoriev I.V."/>
            <person name="Crous P."/>
            <person name="Smith M.E."/>
        </authorList>
    </citation>
    <scope>NUCLEOTIDE SEQUENCE</scope>
    <source>
        <strain evidence="4">BCRC 34297</strain>
    </source>
</reference>
<dbReference type="PANTHER" id="PTHR16027:SF6">
    <property type="entry name" value="DILUTE DOMAIN-CONTAINING PROTEIN"/>
    <property type="match status" value="1"/>
</dbReference>
<evidence type="ECO:0000259" key="3">
    <source>
        <dbReference type="PROSITE" id="PS51126"/>
    </source>
</evidence>
<evidence type="ECO:0000313" key="4">
    <source>
        <dbReference type="EMBL" id="KAJ2757098.1"/>
    </source>
</evidence>
<feature type="compositionally biased region" description="Polar residues" evidence="2">
    <location>
        <begin position="920"/>
        <end position="930"/>
    </location>
</feature>
<dbReference type="SMART" id="SM01132">
    <property type="entry name" value="DIL"/>
    <property type="match status" value="1"/>
</dbReference>
<dbReference type="SUPFAM" id="SSF48403">
    <property type="entry name" value="Ankyrin repeat"/>
    <property type="match status" value="1"/>
</dbReference>
<feature type="region of interest" description="Disordered" evidence="2">
    <location>
        <begin position="143"/>
        <end position="172"/>
    </location>
</feature>
<dbReference type="OrthoDB" id="426293at2759"/>
<evidence type="ECO:0000256" key="1">
    <source>
        <dbReference type="PROSITE-ProRule" id="PRU00023"/>
    </source>
</evidence>
<gene>
    <name evidence="4" type="ORF">GGI19_000339</name>
</gene>
<dbReference type="SMART" id="SM00248">
    <property type="entry name" value="ANK"/>
    <property type="match status" value="2"/>
</dbReference>
<feature type="compositionally biased region" description="Polar residues" evidence="2">
    <location>
        <begin position="606"/>
        <end position="628"/>
    </location>
</feature>
<dbReference type="Pfam" id="PF01843">
    <property type="entry name" value="DIL"/>
    <property type="match status" value="1"/>
</dbReference>
<feature type="region of interest" description="Disordered" evidence="2">
    <location>
        <begin position="320"/>
        <end position="339"/>
    </location>
</feature>
<feature type="region of interest" description="Disordered" evidence="2">
    <location>
        <begin position="239"/>
        <end position="296"/>
    </location>
</feature>
<dbReference type="EMBL" id="JANBUH010000007">
    <property type="protein sequence ID" value="KAJ2757098.1"/>
    <property type="molecule type" value="Genomic_DNA"/>
</dbReference>
<dbReference type="PROSITE" id="PS51126">
    <property type="entry name" value="DILUTE"/>
    <property type="match status" value="1"/>
</dbReference>
<dbReference type="InterPro" id="IPR002710">
    <property type="entry name" value="Dilute_dom"/>
</dbReference>
<feature type="compositionally biased region" description="Low complexity" evidence="2">
    <location>
        <begin position="931"/>
        <end position="969"/>
    </location>
</feature>
<feature type="region of interest" description="Disordered" evidence="2">
    <location>
        <begin position="184"/>
        <end position="225"/>
    </location>
</feature>
<evidence type="ECO:0000313" key="5">
    <source>
        <dbReference type="Proteomes" id="UP001140011"/>
    </source>
</evidence>